<dbReference type="RefSeq" id="WP_045367028.1">
    <property type="nucleotide sequence ID" value="NZ_AP014648.1"/>
</dbReference>
<protein>
    <submittedName>
        <fullName evidence="1">Uncharacterized protein</fullName>
    </submittedName>
</protein>
<dbReference type="HOGENOM" id="CLU_1260204_0_0_5"/>
<reference evidence="1 2" key="1">
    <citation type="submission" date="2014-09" db="EMBL/GenBank/DDBJ databases">
        <title>Genome sequencing of Methyloceanibacter caenitepidi Gela4.</title>
        <authorList>
            <person name="Takeuchi M."/>
            <person name="Susumu S."/>
            <person name="Kamagata Y."/>
            <person name="Oshima K."/>
            <person name="Hattori M."/>
            <person name="Iwasaki W."/>
        </authorList>
    </citation>
    <scope>NUCLEOTIDE SEQUENCE [LARGE SCALE GENOMIC DNA]</scope>
    <source>
        <strain evidence="1 2">Gela4</strain>
    </source>
</reference>
<evidence type="ECO:0000313" key="2">
    <source>
        <dbReference type="Proteomes" id="UP000031643"/>
    </source>
</evidence>
<name>A0A0A8K3X9_9HYPH</name>
<gene>
    <name evidence="1" type="ORF">GL4_2029</name>
</gene>
<dbReference type="KEGG" id="mcg:GL4_2029"/>
<proteinExistence type="predicted"/>
<sequence>MSKVTNRTWRALDACEVAGVELGTFSAWRMRLGFLNGDRRGKASRFSMLDVAVTVLMATLTRRGYNARDAAGMAEHHRPTLQKALTDLVELGRIRHRPRLTLEQDAKGGLEHIAPVTFDLAALAEWVVAKLAVPISTKRPTKAEAKAMLAYIASNDFAEKLAALKVEIDKRTPRTWTWADVEDATGLPEWFALWALDSPRTDAFRMIERVRDDMPEVHA</sequence>
<dbReference type="EMBL" id="AP014648">
    <property type="protein sequence ID" value="BAQ17476.1"/>
    <property type="molecule type" value="Genomic_DNA"/>
</dbReference>
<accession>A0A0A8K3X9</accession>
<organism evidence="1 2">
    <name type="scientific">Methyloceanibacter caenitepidi</name>
    <dbReference type="NCBI Taxonomy" id="1384459"/>
    <lineage>
        <taxon>Bacteria</taxon>
        <taxon>Pseudomonadati</taxon>
        <taxon>Pseudomonadota</taxon>
        <taxon>Alphaproteobacteria</taxon>
        <taxon>Hyphomicrobiales</taxon>
        <taxon>Hyphomicrobiaceae</taxon>
        <taxon>Methyloceanibacter</taxon>
    </lineage>
</organism>
<dbReference type="STRING" id="1384459.GL4_2029"/>
<dbReference type="AlphaFoldDB" id="A0A0A8K3X9"/>
<dbReference type="Proteomes" id="UP000031643">
    <property type="component" value="Chromosome"/>
</dbReference>
<evidence type="ECO:0000313" key="1">
    <source>
        <dbReference type="EMBL" id="BAQ17476.1"/>
    </source>
</evidence>
<keyword evidence="2" id="KW-1185">Reference proteome</keyword>